<evidence type="ECO:0000256" key="4">
    <source>
        <dbReference type="ARBA" id="ARBA00022741"/>
    </source>
</evidence>
<dbReference type="PROSITE" id="PS50893">
    <property type="entry name" value="ABC_TRANSPORTER_2"/>
    <property type="match status" value="1"/>
</dbReference>
<dbReference type="KEGG" id="dap:Dacet_1808"/>
<gene>
    <name evidence="7" type="ordered locus">Dacet_1808</name>
</gene>
<dbReference type="GO" id="GO:0022857">
    <property type="term" value="F:transmembrane transporter activity"/>
    <property type="evidence" value="ECO:0007669"/>
    <property type="project" value="TreeGrafter"/>
</dbReference>
<feature type="domain" description="ABC transporter" evidence="6">
    <location>
        <begin position="2"/>
        <end position="227"/>
    </location>
</feature>
<dbReference type="AlphaFoldDB" id="D4H0Q9"/>
<dbReference type="Pfam" id="PF00005">
    <property type="entry name" value="ABC_tran"/>
    <property type="match status" value="1"/>
</dbReference>
<evidence type="ECO:0000256" key="5">
    <source>
        <dbReference type="ARBA" id="ARBA00022840"/>
    </source>
</evidence>
<dbReference type="SUPFAM" id="SSF52540">
    <property type="entry name" value="P-loop containing nucleoside triphosphate hydrolases"/>
    <property type="match status" value="1"/>
</dbReference>
<dbReference type="InterPro" id="IPR027417">
    <property type="entry name" value="P-loop_NTPase"/>
</dbReference>
<dbReference type="PaxDb" id="522772-Dacet_1808"/>
<evidence type="ECO:0000256" key="1">
    <source>
        <dbReference type="ARBA" id="ARBA00002579"/>
    </source>
</evidence>
<protein>
    <recommendedName>
        <fullName evidence="3">Cell division ATP-binding protein FtsE</fullName>
    </recommendedName>
</protein>
<comment type="similarity">
    <text evidence="2">Belongs to the ABC transporter superfamily.</text>
</comment>
<keyword evidence="8" id="KW-1185">Reference proteome</keyword>
<dbReference type="PROSITE" id="PS00211">
    <property type="entry name" value="ABC_TRANSPORTER_1"/>
    <property type="match status" value="1"/>
</dbReference>
<proteinExistence type="inferred from homology"/>
<comment type="function">
    <text evidence="1">Part of the ABC transporter FtsEX involved in cellular division. Important for assembly or stability of the septal ring.</text>
</comment>
<dbReference type="HOGENOM" id="CLU_000604_1_22_0"/>
<dbReference type="GO" id="GO:0005886">
    <property type="term" value="C:plasma membrane"/>
    <property type="evidence" value="ECO:0007669"/>
    <property type="project" value="UniProtKB-ARBA"/>
</dbReference>
<dbReference type="PANTHER" id="PTHR24220:SF470">
    <property type="entry name" value="CELL DIVISION ATP-BINDING PROTEIN FTSE"/>
    <property type="match status" value="1"/>
</dbReference>
<evidence type="ECO:0000313" key="7">
    <source>
        <dbReference type="EMBL" id="ADD68572.1"/>
    </source>
</evidence>
<dbReference type="eggNOG" id="COG2884">
    <property type="taxonomic scope" value="Bacteria"/>
</dbReference>
<accession>D4H0Q9</accession>
<dbReference type="InterPro" id="IPR003593">
    <property type="entry name" value="AAA+_ATPase"/>
</dbReference>
<sequence length="228" mass="25756" precursor="true">MVELHKVDVVYDDGNQGLKSIDLHIERGELIYITGNSGAGKTSLLRLLYGDLIPARGVIKLDNKNIGHLRSKSIAYLRRDIGVVFQDFKLLEDMTVYENLMLPLEIFYLSPQVIQDRIFTLLKQLDLFTHRDFAVKKLSGGEKQRVALARAIINEPILLLADEPTGNLDSRNADKVMDMLLHKTAKGTTTLIATHDQRILKEYPGRIIYLEHGKISYDSAGGRRFTHG</sequence>
<dbReference type="SMART" id="SM00382">
    <property type="entry name" value="AAA"/>
    <property type="match status" value="1"/>
</dbReference>
<dbReference type="InterPro" id="IPR017871">
    <property type="entry name" value="ABC_transporter-like_CS"/>
</dbReference>
<dbReference type="InterPro" id="IPR003439">
    <property type="entry name" value="ABC_transporter-like_ATP-bd"/>
</dbReference>
<name>D4H0Q9_DENA2</name>
<keyword evidence="4" id="KW-0547">Nucleotide-binding</keyword>
<dbReference type="InterPro" id="IPR015854">
    <property type="entry name" value="ABC_transpr_LolD-like"/>
</dbReference>
<evidence type="ECO:0000313" key="8">
    <source>
        <dbReference type="Proteomes" id="UP000002012"/>
    </source>
</evidence>
<dbReference type="InParanoid" id="D4H0Q9"/>
<evidence type="ECO:0000259" key="6">
    <source>
        <dbReference type="PROSITE" id="PS50893"/>
    </source>
</evidence>
<dbReference type="GO" id="GO:0016887">
    <property type="term" value="F:ATP hydrolysis activity"/>
    <property type="evidence" value="ECO:0007669"/>
    <property type="project" value="InterPro"/>
</dbReference>
<evidence type="ECO:0000256" key="3">
    <source>
        <dbReference type="ARBA" id="ARBA00020019"/>
    </source>
</evidence>
<evidence type="ECO:0000256" key="2">
    <source>
        <dbReference type="ARBA" id="ARBA00005417"/>
    </source>
</evidence>
<dbReference type="STRING" id="522772.Dacet_1808"/>
<dbReference type="RefSeq" id="WP_013011082.1">
    <property type="nucleotide sequence ID" value="NC_013943.1"/>
</dbReference>
<dbReference type="Proteomes" id="UP000002012">
    <property type="component" value="Chromosome"/>
</dbReference>
<dbReference type="GO" id="GO:0005524">
    <property type="term" value="F:ATP binding"/>
    <property type="evidence" value="ECO:0007669"/>
    <property type="project" value="UniProtKB-KW"/>
</dbReference>
<dbReference type="PANTHER" id="PTHR24220">
    <property type="entry name" value="IMPORT ATP-BINDING PROTEIN"/>
    <property type="match status" value="1"/>
</dbReference>
<dbReference type="OrthoDB" id="9802264at2"/>
<dbReference type="Gene3D" id="3.40.50.300">
    <property type="entry name" value="P-loop containing nucleotide triphosphate hydrolases"/>
    <property type="match status" value="1"/>
</dbReference>
<dbReference type="FunFam" id="3.40.50.300:FF:000056">
    <property type="entry name" value="Cell division ATP-binding protein FtsE"/>
    <property type="match status" value="1"/>
</dbReference>
<organism evidence="7 8">
    <name type="scientific">Denitrovibrio acetiphilus (strain DSM 12809 / NBRC 114555 / N2460)</name>
    <dbReference type="NCBI Taxonomy" id="522772"/>
    <lineage>
        <taxon>Bacteria</taxon>
        <taxon>Pseudomonadati</taxon>
        <taxon>Deferribacterota</taxon>
        <taxon>Deferribacteres</taxon>
        <taxon>Deferribacterales</taxon>
        <taxon>Geovibrionaceae</taxon>
        <taxon>Denitrovibrio</taxon>
    </lineage>
</organism>
<keyword evidence="5" id="KW-0067">ATP-binding</keyword>
<reference evidence="7 8" key="1">
    <citation type="journal article" date="2010" name="Stand. Genomic Sci.">
        <title>Complete genome sequence of Denitrovibrio acetiphilus type strain (N2460).</title>
        <authorList>
            <person name="Kiss H."/>
            <person name="Lang E."/>
            <person name="Lapidus A."/>
            <person name="Copeland A."/>
            <person name="Nolan M."/>
            <person name="Glavina Del Rio T."/>
            <person name="Chen F."/>
            <person name="Lucas S."/>
            <person name="Tice H."/>
            <person name="Cheng J.F."/>
            <person name="Han C."/>
            <person name="Goodwin L."/>
            <person name="Pitluck S."/>
            <person name="Liolios K."/>
            <person name="Pati A."/>
            <person name="Ivanova N."/>
            <person name="Mavromatis K."/>
            <person name="Chen A."/>
            <person name="Palaniappan K."/>
            <person name="Land M."/>
            <person name="Hauser L."/>
            <person name="Chang Y.J."/>
            <person name="Jeffries C.D."/>
            <person name="Detter J.C."/>
            <person name="Brettin T."/>
            <person name="Spring S."/>
            <person name="Rohde M."/>
            <person name="Goker M."/>
            <person name="Woyke T."/>
            <person name="Bristow J."/>
            <person name="Eisen J.A."/>
            <person name="Markowitz V."/>
            <person name="Hugenholtz P."/>
            <person name="Kyrpides N.C."/>
            <person name="Klenk H.P."/>
        </authorList>
    </citation>
    <scope>NUCLEOTIDE SEQUENCE [LARGE SCALE GENOMIC DNA]</scope>
    <source>
        <strain evidence="8">DSM 12809 / NBRC 114555 / N2460</strain>
    </source>
</reference>
<dbReference type="EMBL" id="CP001968">
    <property type="protein sequence ID" value="ADD68572.1"/>
    <property type="molecule type" value="Genomic_DNA"/>
</dbReference>